<organism evidence="5 6">
    <name type="scientific">Rheinheimera mesophila</name>
    <dbReference type="NCBI Taxonomy" id="1547515"/>
    <lineage>
        <taxon>Bacteria</taxon>
        <taxon>Pseudomonadati</taxon>
        <taxon>Pseudomonadota</taxon>
        <taxon>Gammaproteobacteria</taxon>
        <taxon>Chromatiales</taxon>
        <taxon>Chromatiaceae</taxon>
        <taxon>Rheinheimera</taxon>
    </lineage>
</organism>
<evidence type="ECO:0000256" key="3">
    <source>
        <dbReference type="ARBA" id="ARBA00022840"/>
    </source>
</evidence>
<feature type="domain" description="ABC transporter" evidence="4">
    <location>
        <begin position="2"/>
        <end position="210"/>
    </location>
</feature>
<evidence type="ECO:0000256" key="2">
    <source>
        <dbReference type="ARBA" id="ARBA00022741"/>
    </source>
</evidence>
<keyword evidence="2" id="KW-0547">Nucleotide-binding</keyword>
<accession>A0A3P3QQU3</accession>
<dbReference type="SMART" id="SM00382">
    <property type="entry name" value="AAA"/>
    <property type="match status" value="1"/>
</dbReference>
<dbReference type="AlphaFoldDB" id="A0A3P3QQU3"/>
<keyword evidence="6" id="KW-1185">Reference proteome</keyword>
<reference evidence="5 6" key="1">
    <citation type="submission" date="2018-11" db="EMBL/GenBank/DDBJ databases">
        <title>Draft genome analysis of Rheinheimera mesophila isolated from an industrial waste site.</title>
        <authorList>
            <person name="Yu Q."/>
            <person name="Qi Y."/>
            <person name="Zhang H."/>
            <person name="Lu Y."/>
            <person name="Pu J."/>
        </authorList>
    </citation>
    <scope>NUCLEOTIDE SEQUENCE [LARGE SCALE GENOMIC DNA]</scope>
    <source>
        <strain evidence="5 6">IITR13</strain>
    </source>
</reference>
<keyword evidence="3 5" id="KW-0067">ATP-binding</keyword>
<dbReference type="EMBL" id="RRCF01000001">
    <property type="protein sequence ID" value="RRJ22889.1"/>
    <property type="molecule type" value="Genomic_DNA"/>
</dbReference>
<protein>
    <submittedName>
        <fullName evidence="5">ATP-binding cassette domain-containing protein</fullName>
    </submittedName>
</protein>
<dbReference type="SUPFAM" id="SSF52540">
    <property type="entry name" value="P-loop containing nucleoside triphosphate hydrolases"/>
    <property type="match status" value="1"/>
</dbReference>
<evidence type="ECO:0000256" key="1">
    <source>
        <dbReference type="ARBA" id="ARBA00022448"/>
    </source>
</evidence>
<evidence type="ECO:0000313" key="6">
    <source>
        <dbReference type="Proteomes" id="UP000276260"/>
    </source>
</evidence>
<dbReference type="OrthoDB" id="9800654at2"/>
<dbReference type="InterPro" id="IPR027417">
    <property type="entry name" value="P-loop_NTPase"/>
</dbReference>
<dbReference type="Proteomes" id="UP000276260">
    <property type="component" value="Unassembled WGS sequence"/>
</dbReference>
<sequence>MLSIKDLSFGYGQQRLFSNLNLQLEPGLHWLSGANGSGKSSLLRIVAALNHASQGSIHFRQHQVGSAAYQALVSISADAVCPLQDNTVEGILQLVARCRGIPMEPLLLHAKAFMLQPLLRQNVAVLSLGQQKKLSLTLALAAKPQLLLLDEPFNALDPESLVYCCAQLQEARQQGALVLIASHLSPQSFQLKLDQHLELKAGGHLSVVPL</sequence>
<proteinExistence type="predicted"/>
<dbReference type="GO" id="GO:0005524">
    <property type="term" value="F:ATP binding"/>
    <property type="evidence" value="ECO:0007669"/>
    <property type="project" value="UniProtKB-KW"/>
</dbReference>
<dbReference type="PANTHER" id="PTHR42939:SF1">
    <property type="entry name" value="ABC TRANSPORTER ATP-BINDING PROTEIN ALBC-RELATED"/>
    <property type="match status" value="1"/>
</dbReference>
<dbReference type="PROSITE" id="PS50893">
    <property type="entry name" value="ABC_TRANSPORTER_2"/>
    <property type="match status" value="1"/>
</dbReference>
<dbReference type="Gene3D" id="3.40.50.300">
    <property type="entry name" value="P-loop containing nucleotide triphosphate hydrolases"/>
    <property type="match status" value="1"/>
</dbReference>
<dbReference type="GO" id="GO:0016887">
    <property type="term" value="F:ATP hydrolysis activity"/>
    <property type="evidence" value="ECO:0007669"/>
    <property type="project" value="InterPro"/>
</dbReference>
<name>A0A3P3QQU3_9GAMM</name>
<dbReference type="InterPro" id="IPR003593">
    <property type="entry name" value="AAA+_ATPase"/>
</dbReference>
<comment type="caution">
    <text evidence="5">The sequence shown here is derived from an EMBL/GenBank/DDBJ whole genome shotgun (WGS) entry which is preliminary data.</text>
</comment>
<evidence type="ECO:0000313" key="5">
    <source>
        <dbReference type="EMBL" id="RRJ22889.1"/>
    </source>
</evidence>
<evidence type="ECO:0000259" key="4">
    <source>
        <dbReference type="PROSITE" id="PS50893"/>
    </source>
</evidence>
<dbReference type="RefSeq" id="WP_046518797.1">
    <property type="nucleotide sequence ID" value="NZ_LAVS01000004.1"/>
</dbReference>
<dbReference type="InterPro" id="IPR051782">
    <property type="entry name" value="ABC_Transporter_VariousFunc"/>
</dbReference>
<dbReference type="PANTHER" id="PTHR42939">
    <property type="entry name" value="ABC TRANSPORTER ATP-BINDING PROTEIN ALBC-RELATED"/>
    <property type="match status" value="1"/>
</dbReference>
<dbReference type="Pfam" id="PF00005">
    <property type="entry name" value="ABC_tran"/>
    <property type="match status" value="1"/>
</dbReference>
<dbReference type="InterPro" id="IPR003439">
    <property type="entry name" value="ABC_transporter-like_ATP-bd"/>
</dbReference>
<keyword evidence="1" id="KW-0813">Transport</keyword>
<gene>
    <name evidence="5" type="ORF">EIK76_02050</name>
</gene>